<accession>A0A0F9PBG8</accession>
<dbReference type="EMBL" id="LAZR01002635">
    <property type="protein sequence ID" value="KKN27464.1"/>
    <property type="molecule type" value="Genomic_DNA"/>
</dbReference>
<proteinExistence type="predicted"/>
<organism evidence="1">
    <name type="scientific">marine sediment metagenome</name>
    <dbReference type="NCBI Taxonomy" id="412755"/>
    <lineage>
        <taxon>unclassified sequences</taxon>
        <taxon>metagenomes</taxon>
        <taxon>ecological metagenomes</taxon>
    </lineage>
</organism>
<sequence length="194" mass="23050">MVEKMNKMKGKFQSIPSLDSNSIEPFEGLVEAYYQINGYITSANKWFWYWQDPKRHYMDIDVLAVNSNETIIVSVSGSLDKKIGLSRNGRLKDEMLKDLFVREQAYMRNVPQYQWLIEDRSVKKVIAFIWGNKLKERLLNHPKFPKNEIKLLSSNEILSEFEEKIEILEKFQKSNNPFLKTIQLFIKRNKFTEM</sequence>
<dbReference type="AlphaFoldDB" id="A0A0F9PBG8"/>
<gene>
    <name evidence="1" type="ORF">LCGC14_0864360</name>
</gene>
<reference evidence="1" key="1">
    <citation type="journal article" date="2015" name="Nature">
        <title>Complex archaea that bridge the gap between prokaryotes and eukaryotes.</title>
        <authorList>
            <person name="Spang A."/>
            <person name="Saw J.H."/>
            <person name="Jorgensen S.L."/>
            <person name="Zaremba-Niedzwiedzka K."/>
            <person name="Martijn J."/>
            <person name="Lind A.E."/>
            <person name="van Eijk R."/>
            <person name="Schleper C."/>
            <person name="Guy L."/>
            <person name="Ettema T.J."/>
        </authorList>
    </citation>
    <scope>NUCLEOTIDE SEQUENCE</scope>
</reference>
<comment type="caution">
    <text evidence="1">The sequence shown here is derived from an EMBL/GenBank/DDBJ whole genome shotgun (WGS) entry which is preliminary data.</text>
</comment>
<name>A0A0F9PBG8_9ZZZZ</name>
<protein>
    <submittedName>
        <fullName evidence="1">Uncharacterized protein</fullName>
    </submittedName>
</protein>
<evidence type="ECO:0000313" key="1">
    <source>
        <dbReference type="EMBL" id="KKN27464.1"/>
    </source>
</evidence>